<dbReference type="EMBL" id="JACJSK010000002">
    <property type="protein sequence ID" value="MBD2542587.1"/>
    <property type="molecule type" value="Genomic_DNA"/>
</dbReference>
<evidence type="ECO:0000256" key="1">
    <source>
        <dbReference type="SAM" id="Coils"/>
    </source>
</evidence>
<protein>
    <recommendedName>
        <fullName evidence="4">Phycobiliprotein ApcE</fullName>
    </recommendedName>
</protein>
<proteinExistence type="predicted"/>
<dbReference type="RefSeq" id="WP_190876973.1">
    <property type="nucleotide sequence ID" value="NZ_JACJSK010000002.1"/>
</dbReference>
<keyword evidence="1" id="KW-0175">Coiled coil</keyword>
<organism evidence="2 3">
    <name type="scientific">Planktothricoides raciborskii FACHB-1370</name>
    <dbReference type="NCBI Taxonomy" id="2949576"/>
    <lineage>
        <taxon>Bacteria</taxon>
        <taxon>Bacillati</taxon>
        <taxon>Cyanobacteriota</taxon>
        <taxon>Cyanophyceae</taxon>
        <taxon>Oscillatoriophycideae</taxon>
        <taxon>Oscillatoriales</taxon>
        <taxon>Oscillatoriaceae</taxon>
        <taxon>Planktothricoides</taxon>
    </lineage>
</organism>
<gene>
    <name evidence="2" type="ORF">H6G72_01620</name>
</gene>
<sequence length="1018" mass="116777">MVNDLTQSSNNLAPVNYSSFLQQIMRKLPDYPLFGLSGDRQRLVIQIDPLAKALATTPGVDNPLTSTQGVRTATVNFATGFKEQFPGKIQQIRSLLQEQLQQQLAGASEQSETIQELRDRLILNSLSDLPRKDEKDKQLLNLWQDFAKPYPNQQTQQLRIETNRPGSESALKFHKLTINVHHINQVQDQLKQGIENYILTEVDSEEKQQDLYDNLQDEIEDELSDFQELQRIVDTETLGKLKKYAKIVYLEHLLYHIQTADSVGRIYLQDLIRRLKLLEQYINDTSKTNADYEVSYAGYTINYRDVFSRAEAFDPLPIIPIVAGNLGEYTDTNKGETQFICGFKMKLNGAVQAYGGQPSFDYHLNLIDPDNLEHKENLANPEKAKSFAEKVLRRVLLYYFIFASRCNPLDPNYDPNSELEYPALEIFQTRVLPILQGNNEEQKKTLFYGMVKGFKEFNFREKIKRLGELLKNGLKQQTILPTGTYPIQITVRKGILSDTDSMPNGVFFNEDIINPKKCLRYISVGEAKVDPEALCQIPGTIKIEDIRYFTAESREEFTWKYQISGIKVLPVLWTPSDTKCREAYRHPGFPNSLVVFAYNKDILGPAKADQKEKPLTESQGFTYRFVWTLLSYICLNILLENAPNNLFIPQIRLHLGNHNNPLHAEKFIANLSKSLSHLLREKYRSNSQGFRINNLSKFTIDNGLASLYSVLPKKFRFSQNSAPPTLDKLAIIVVSSRESDAKYDRKNRQSRKANLIGEAIAVQRTPNDIIVLTPLLTFSENYSLKDLYGEPPILIDTVSNLYRQGYRHFLYIAQAPHTSTLHITKTEQDEGLYFMSPSIINALGKNHGDIKIYPVFFNKYYVRKVKDMKQQQSLYVQETAELTRLSQDPQQQAVVFFNLFNGISVKGKDADDRFYNGVMSYSTLLGKFYPGVLDDQNIRQDLIYQSPLKNDILQYLTLFHFSRFEKNQNMCIKLDPYDNLIGEESVGALSIFPQMSPGVDFNSLAFLTEVKKVLNVRV</sequence>
<evidence type="ECO:0000313" key="2">
    <source>
        <dbReference type="EMBL" id="MBD2542587.1"/>
    </source>
</evidence>
<keyword evidence="3" id="KW-1185">Reference proteome</keyword>
<evidence type="ECO:0000313" key="3">
    <source>
        <dbReference type="Proteomes" id="UP000641954"/>
    </source>
</evidence>
<reference evidence="2 3" key="1">
    <citation type="journal article" date="2020" name="ISME J.">
        <title>Comparative genomics reveals insights into cyanobacterial evolution and habitat adaptation.</title>
        <authorList>
            <person name="Chen M.Y."/>
            <person name="Teng W.K."/>
            <person name="Zhao L."/>
            <person name="Hu C.X."/>
            <person name="Zhou Y.K."/>
            <person name="Han B.P."/>
            <person name="Song L.R."/>
            <person name="Shu W.S."/>
        </authorList>
    </citation>
    <scope>NUCLEOTIDE SEQUENCE [LARGE SCALE GENOMIC DNA]</scope>
    <source>
        <strain evidence="2 3">FACHB-1370</strain>
    </source>
</reference>
<name>A0ABR8E857_9CYAN</name>
<feature type="coiled-coil region" evidence="1">
    <location>
        <begin position="205"/>
        <end position="232"/>
    </location>
</feature>
<dbReference type="Proteomes" id="UP000641954">
    <property type="component" value="Unassembled WGS sequence"/>
</dbReference>
<accession>A0ABR8E857</accession>
<comment type="caution">
    <text evidence="2">The sequence shown here is derived from an EMBL/GenBank/DDBJ whole genome shotgun (WGS) entry which is preliminary data.</text>
</comment>
<evidence type="ECO:0008006" key="4">
    <source>
        <dbReference type="Google" id="ProtNLM"/>
    </source>
</evidence>